<evidence type="ECO:0000256" key="3">
    <source>
        <dbReference type="ARBA" id="ARBA00023237"/>
    </source>
</evidence>
<keyword evidence="2" id="KW-0472">Membrane</keyword>
<dbReference type="Gene3D" id="3.30.1370.130">
    <property type="match status" value="1"/>
</dbReference>
<gene>
    <name evidence="6" type="ORF">SAMN02745199_1646</name>
</gene>
<organism evidence="6 7">
    <name type="scientific">Thermosipho atlanticus DSM 15807</name>
    <dbReference type="NCBI Taxonomy" id="1123380"/>
    <lineage>
        <taxon>Bacteria</taxon>
        <taxon>Thermotogati</taxon>
        <taxon>Thermotogota</taxon>
        <taxon>Thermotogae</taxon>
        <taxon>Thermotogales</taxon>
        <taxon>Fervidobacteriaceae</taxon>
        <taxon>Thermosipho</taxon>
    </lineage>
</organism>
<comment type="similarity">
    <text evidence="4">Belongs to the bacterial secretin family.</text>
</comment>
<evidence type="ECO:0000259" key="5">
    <source>
        <dbReference type="SMART" id="SM00965"/>
    </source>
</evidence>
<dbReference type="GO" id="GO:0009306">
    <property type="term" value="P:protein secretion"/>
    <property type="evidence" value="ECO:0007669"/>
    <property type="project" value="InterPro"/>
</dbReference>
<accession>A0A1M5U6B3</accession>
<dbReference type="STRING" id="1123380.SAMN02745199_1646"/>
<sequence length="374" mass="42008">MRKFLIIIYFLLVISFVFSVDVYFYQTDIRDALSQISMQEGVSILYDPLVSGFITVEVYDVSLEKALDLMLLPLGYYWTKVDNVYFVGVADPDSSGFGLISEKYLINLYNITYDNVVNALPKIFGNYIYRTPNINQVLIYAPPKIASQIAETITYIDIPVYTAEVEVKIIEVDEKDFEKFGINWAISSEGGQGFDFNYSPNGLQAIINPLSYELSFLLDSLIRSGNAKILGQGTLLVKSGNVSRISGYTTIGLKLVDANNNYVEKRLTTEVILTGYVFLKHISLNVRTIVESVMNDGINDNPVGSLLETSVDVKYQEPYYIAGLSFETVLKTNIGIPGLKDVPIIGKLFYQTKYETHKKNVIIVIQAKLVGERK</sequence>
<feature type="domain" description="Secretin/TonB short N-terminal" evidence="5">
    <location>
        <begin position="42"/>
        <end position="90"/>
    </location>
</feature>
<evidence type="ECO:0000256" key="4">
    <source>
        <dbReference type="RuleBase" id="RU004003"/>
    </source>
</evidence>
<reference evidence="7" key="1">
    <citation type="submission" date="2016-11" db="EMBL/GenBank/DDBJ databases">
        <authorList>
            <person name="Varghese N."/>
            <person name="Submissions S."/>
        </authorList>
    </citation>
    <scope>NUCLEOTIDE SEQUENCE [LARGE SCALE GENOMIC DNA]</scope>
    <source>
        <strain evidence="7">DSM 15807</strain>
    </source>
</reference>
<evidence type="ECO:0000256" key="1">
    <source>
        <dbReference type="ARBA" id="ARBA00022448"/>
    </source>
</evidence>
<evidence type="ECO:0000313" key="7">
    <source>
        <dbReference type="Proteomes" id="UP000242592"/>
    </source>
</evidence>
<dbReference type="InterPro" id="IPR011662">
    <property type="entry name" value="Secretin/TonB_short_N"/>
</dbReference>
<dbReference type="Proteomes" id="UP000242592">
    <property type="component" value="Unassembled WGS sequence"/>
</dbReference>
<dbReference type="InterPro" id="IPR050810">
    <property type="entry name" value="Bact_Secretion_Sys_Channel"/>
</dbReference>
<proteinExistence type="inferred from homology"/>
<dbReference type="OrthoDB" id="43523at2"/>
<dbReference type="PANTHER" id="PTHR30332:SF17">
    <property type="entry name" value="TYPE IV PILIATION SYSTEM PROTEIN DR_0774-RELATED"/>
    <property type="match status" value="1"/>
</dbReference>
<evidence type="ECO:0000313" key="6">
    <source>
        <dbReference type="EMBL" id="SHH58478.1"/>
    </source>
</evidence>
<keyword evidence="3" id="KW-0998">Cell outer membrane</keyword>
<name>A0A1M5U6B3_9BACT</name>
<dbReference type="Pfam" id="PF00263">
    <property type="entry name" value="Secretin"/>
    <property type="match status" value="1"/>
</dbReference>
<dbReference type="GO" id="GO:0019867">
    <property type="term" value="C:outer membrane"/>
    <property type="evidence" value="ECO:0007669"/>
    <property type="project" value="InterPro"/>
</dbReference>
<dbReference type="PANTHER" id="PTHR30332">
    <property type="entry name" value="PROBABLE GENERAL SECRETION PATHWAY PROTEIN D"/>
    <property type="match status" value="1"/>
</dbReference>
<dbReference type="RefSeq" id="WP_073074016.1">
    <property type="nucleotide sequence ID" value="NZ_FQXN01000008.1"/>
</dbReference>
<keyword evidence="7" id="KW-1185">Reference proteome</keyword>
<keyword evidence="1" id="KW-0813">Transport</keyword>
<dbReference type="GO" id="GO:0015627">
    <property type="term" value="C:type II protein secretion system complex"/>
    <property type="evidence" value="ECO:0007669"/>
    <property type="project" value="TreeGrafter"/>
</dbReference>
<dbReference type="EMBL" id="FQXN01000008">
    <property type="protein sequence ID" value="SHH58478.1"/>
    <property type="molecule type" value="Genomic_DNA"/>
</dbReference>
<protein>
    <submittedName>
        <fullName evidence="6">Secretin and TonB N terminus short domain-containing protein</fullName>
    </submittedName>
</protein>
<dbReference type="AlphaFoldDB" id="A0A1M5U6B3"/>
<dbReference type="InterPro" id="IPR004846">
    <property type="entry name" value="T2SS/T3SS_dom"/>
</dbReference>
<evidence type="ECO:0000256" key="2">
    <source>
        <dbReference type="ARBA" id="ARBA00023136"/>
    </source>
</evidence>
<dbReference type="SMART" id="SM00965">
    <property type="entry name" value="STN"/>
    <property type="match status" value="1"/>
</dbReference>
<dbReference type="Pfam" id="PF07660">
    <property type="entry name" value="STN"/>
    <property type="match status" value="1"/>
</dbReference>